<dbReference type="PANTHER" id="PTHR12270:SF25">
    <property type="entry name" value="GLYCOSYLTRANSFERASE-LIKE PROTEIN LARGE"/>
    <property type="match status" value="1"/>
</dbReference>
<dbReference type="GO" id="GO:0042285">
    <property type="term" value="F:xylosyltransferase activity"/>
    <property type="evidence" value="ECO:0007669"/>
    <property type="project" value="TreeGrafter"/>
</dbReference>
<comment type="subcellular location">
    <subcellularLocation>
        <location evidence="1">Membrane</location>
        <topology evidence="1">Single-pass type II membrane protein</topology>
    </subcellularLocation>
</comment>
<evidence type="ECO:0000256" key="3">
    <source>
        <dbReference type="ARBA" id="ARBA00022968"/>
    </source>
</evidence>
<gene>
    <name evidence="7" type="ORF">CU098_005140</name>
</gene>
<dbReference type="AlphaFoldDB" id="A0A367IST8"/>
<dbReference type="GO" id="GO:0016020">
    <property type="term" value="C:membrane"/>
    <property type="evidence" value="ECO:0007669"/>
    <property type="project" value="UniProtKB-SubCell"/>
</dbReference>
<dbReference type="PANTHER" id="PTHR12270">
    <property type="entry name" value="GLYCOSYLTRANSFERASE-RELATED"/>
    <property type="match status" value="1"/>
</dbReference>
<dbReference type="Pfam" id="PF13896">
    <property type="entry name" value="Glyco_transf_49"/>
    <property type="match status" value="1"/>
</dbReference>
<keyword evidence="4" id="KW-1133">Transmembrane helix</keyword>
<dbReference type="GO" id="GO:0035269">
    <property type="term" value="P:protein O-linked glycosylation via mannose"/>
    <property type="evidence" value="ECO:0007669"/>
    <property type="project" value="TreeGrafter"/>
</dbReference>
<organism evidence="7 8">
    <name type="scientific">Rhizopus stolonifer</name>
    <name type="common">Rhizopus nigricans</name>
    <dbReference type="NCBI Taxonomy" id="4846"/>
    <lineage>
        <taxon>Eukaryota</taxon>
        <taxon>Fungi</taxon>
        <taxon>Fungi incertae sedis</taxon>
        <taxon>Mucoromycota</taxon>
        <taxon>Mucoromycotina</taxon>
        <taxon>Mucoromycetes</taxon>
        <taxon>Mucorales</taxon>
        <taxon>Mucorineae</taxon>
        <taxon>Rhizopodaceae</taxon>
        <taxon>Rhizopus</taxon>
    </lineage>
</organism>
<keyword evidence="3" id="KW-0735">Signal-anchor</keyword>
<keyword evidence="2" id="KW-0812">Transmembrane</keyword>
<evidence type="ECO:0000256" key="5">
    <source>
        <dbReference type="ARBA" id="ARBA00023136"/>
    </source>
</evidence>
<evidence type="ECO:0000313" key="7">
    <source>
        <dbReference type="EMBL" id="RCH80696.1"/>
    </source>
</evidence>
<evidence type="ECO:0000256" key="2">
    <source>
        <dbReference type="ARBA" id="ARBA00022692"/>
    </source>
</evidence>
<dbReference type="STRING" id="4846.A0A367IST8"/>
<evidence type="ECO:0000256" key="1">
    <source>
        <dbReference type="ARBA" id="ARBA00004606"/>
    </source>
</evidence>
<proteinExistence type="predicted"/>
<name>A0A367IST8_RHIST</name>
<evidence type="ECO:0000256" key="4">
    <source>
        <dbReference type="ARBA" id="ARBA00022989"/>
    </source>
</evidence>
<keyword evidence="5" id="KW-0472">Membrane</keyword>
<comment type="caution">
    <text evidence="7">The sequence shown here is derived from an EMBL/GenBank/DDBJ whole genome shotgun (WGS) entry which is preliminary data.</text>
</comment>
<reference evidence="7 8" key="1">
    <citation type="journal article" date="2018" name="G3 (Bethesda)">
        <title>Phylogenetic and Phylogenomic Definition of Rhizopus Species.</title>
        <authorList>
            <person name="Gryganskyi A.P."/>
            <person name="Golan J."/>
            <person name="Dolatabadi S."/>
            <person name="Mondo S."/>
            <person name="Robb S."/>
            <person name="Idnurm A."/>
            <person name="Muszewska A."/>
            <person name="Steczkiewicz K."/>
            <person name="Masonjones S."/>
            <person name="Liao H.L."/>
            <person name="Gajdeczka M.T."/>
            <person name="Anike F."/>
            <person name="Vuek A."/>
            <person name="Anishchenko I.M."/>
            <person name="Voigt K."/>
            <person name="de Hoog G.S."/>
            <person name="Smith M.E."/>
            <person name="Heitman J."/>
            <person name="Vilgalys R."/>
            <person name="Stajich J.E."/>
        </authorList>
    </citation>
    <scope>NUCLEOTIDE SEQUENCE [LARGE SCALE GENOMIC DNA]</scope>
    <source>
        <strain evidence="7 8">LSU 92-RS-03</strain>
    </source>
</reference>
<accession>A0A367IST8</accession>
<keyword evidence="6" id="KW-0325">Glycoprotein</keyword>
<dbReference type="EMBL" id="PJQM01005868">
    <property type="protein sequence ID" value="RCH80696.1"/>
    <property type="molecule type" value="Genomic_DNA"/>
</dbReference>
<evidence type="ECO:0000256" key="6">
    <source>
        <dbReference type="ARBA" id="ARBA00023180"/>
    </source>
</evidence>
<protein>
    <submittedName>
        <fullName evidence="7">Uncharacterized protein</fullName>
    </submittedName>
</protein>
<evidence type="ECO:0000313" key="8">
    <source>
        <dbReference type="Proteomes" id="UP000253551"/>
    </source>
</evidence>
<dbReference type="InterPro" id="IPR051292">
    <property type="entry name" value="Xyl/GlcA_transferase"/>
</dbReference>
<dbReference type="OrthoDB" id="3056235at2759"/>
<keyword evidence="8" id="KW-1185">Reference proteome</keyword>
<dbReference type="GO" id="GO:0015020">
    <property type="term" value="F:glucuronosyltransferase activity"/>
    <property type="evidence" value="ECO:0007669"/>
    <property type="project" value="TreeGrafter"/>
</dbReference>
<sequence>MPYSPLTDMTHGLRLSKMFPKGDYQSLKGISPFWQSANIPIQDETDVSLLTTVSPESWKELVALAENWNGPISATLHVSSQLHPSVLYDIEKEYQSKPSLYENVDIHLIETAGQNAMSVLLPLSVERNLARMYARTRHVCDIPSNTILATDLRQTVKKYTEKMRWGDMLVVPTFEFQQQVVSEKDIPRTKKEVLGLVKQGKLALYDAEYKINEGPTDAEQWKISRDVYKVENYTIDYEPIVIQSKTIQPWCSERFVDKKAACLLSSYLAGNEFLVLPNDFAIYKPSARKHAVSELDRVVEKRLYSKFYWEECVYRARELDALGLWQTTKSSHIRQQCSRVIQNWGRGLIGKPE</sequence>
<dbReference type="Proteomes" id="UP000253551">
    <property type="component" value="Unassembled WGS sequence"/>
</dbReference>